<dbReference type="Proteomes" id="UP000184260">
    <property type="component" value="Unassembled WGS sequence"/>
</dbReference>
<proteinExistence type="predicted"/>
<dbReference type="EMBL" id="FRBU01000036">
    <property type="protein sequence ID" value="SHM43743.1"/>
    <property type="molecule type" value="Genomic_DNA"/>
</dbReference>
<dbReference type="STRING" id="69322.SAMN05443669_103624"/>
<dbReference type="AlphaFoldDB" id="A0A1M7ISZ2"/>
<evidence type="ECO:0000313" key="2">
    <source>
        <dbReference type="EMBL" id="SHM43743.1"/>
    </source>
</evidence>
<feature type="chain" id="PRO_5012680855" evidence="1">
    <location>
        <begin position="20"/>
        <end position="56"/>
    </location>
</feature>
<feature type="signal peptide" evidence="1">
    <location>
        <begin position="1"/>
        <end position="19"/>
    </location>
</feature>
<keyword evidence="1" id="KW-0732">Signal</keyword>
<sequence>MKKTFLIAAVTFLSISSYATTWSYNCSGGGKVIFTSSDDTTVKQATAMGRAWCDNR</sequence>
<evidence type="ECO:0000313" key="3">
    <source>
        <dbReference type="Proteomes" id="UP000184260"/>
    </source>
</evidence>
<evidence type="ECO:0000256" key="1">
    <source>
        <dbReference type="SAM" id="SignalP"/>
    </source>
</evidence>
<gene>
    <name evidence="2" type="ORF">SAMN05443669_103624</name>
</gene>
<keyword evidence="3" id="KW-1185">Reference proteome</keyword>
<protein>
    <submittedName>
        <fullName evidence="2">Uncharacterized protein</fullName>
    </submittedName>
</protein>
<reference evidence="3" key="1">
    <citation type="submission" date="2016-11" db="EMBL/GenBank/DDBJ databases">
        <authorList>
            <person name="Varghese N."/>
            <person name="Submissions S."/>
        </authorList>
    </citation>
    <scope>NUCLEOTIDE SEQUENCE [LARGE SCALE GENOMIC DNA]</scope>
    <source>
        <strain evidence="3">DSM 3661</strain>
    </source>
</reference>
<dbReference type="RefSeq" id="WP_175547759.1">
    <property type="nucleotide sequence ID" value="NZ_FRBU01000036.1"/>
</dbReference>
<organism evidence="2 3">
    <name type="scientific">Flavobacterium xanthum</name>
    <dbReference type="NCBI Taxonomy" id="69322"/>
    <lineage>
        <taxon>Bacteria</taxon>
        <taxon>Pseudomonadati</taxon>
        <taxon>Bacteroidota</taxon>
        <taxon>Flavobacteriia</taxon>
        <taxon>Flavobacteriales</taxon>
        <taxon>Flavobacteriaceae</taxon>
        <taxon>Flavobacterium</taxon>
    </lineage>
</organism>
<accession>A0A1M7ISZ2</accession>
<name>A0A1M7ISZ2_9FLAO</name>